<comment type="caution">
    <text evidence="2">The sequence shown here is derived from an EMBL/GenBank/DDBJ whole genome shotgun (WGS) entry which is preliminary data.</text>
</comment>
<proteinExistence type="predicted"/>
<gene>
    <name evidence="2" type="ORF">TREVI0001_1816</name>
</gene>
<dbReference type="EMBL" id="ACYH01000027">
    <property type="protein sequence ID" value="EEV20645.1"/>
    <property type="molecule type" value="Genomic_DNA"/>
</dbReference>
<dbReference type="AlphaFoldDB" id="C8PP73"/>
<dbReference type="InterPro" id="IPR055396">
    <property type="entry name" value="DUF7088"/>
</dbReference>
<dbReference type="Pfam" id="PF23357">
    <property type="entry name" value="DUF7088"/>
    <property type="match status" value="1"/>
</dbReference>
<dbReference type="RefSeq" id="WP_006188351.1">
    <property type="nucleotide sequence ID" value="NZ_ACYH01000027.1"/>
</dbReference>
<evidence type="ECO:0000313" key="3">
    <source>
        <dbReference type="Proteomes" id="UP000004509"/>
    </source>
</evidence>
<protein>
    <recommendedName>
        <fullName evidence="1">DUF7088 domain-containing protein</fullName>
    </recommendedName>
</protein>
<reference evidence="2 3" key="1">
    <citation type="submission" date="2009-07" db="EMBL/GenBank/DDBJ databases">
        <authorList>
            <person name="Madupu R."/>
            <person name="Sebastian Y."/>
            <person name="Durkin A.S."/>
            <person name="Torralba M."/>
            <person name="Methe B."/>
            <person name="Sutton G.G."/>
            <person name="Strausberg R.L."/>
            <person name="Nelson K.E."/>
        </authorList>
    </citation>
    <scope>NUCLEOTIDE SEQUENCE [LARGE SCALE GENOMIC DNA]</scope>
    <source>
        <strain evidence="2 3">ATCC 35580</strain>
    </source>
</reference>
<evidence type="ECO:0000313" key="2">
    <source>
        <dbReference type="EMBL" id="EEV20645.1"/>
    </source>
</evidence>
<evidence type="ECO:0000259" key="1">
    <source>
        <dbReference type="Pfam" id="PF23357"/>
    </source>
</evidence>
<dbReference type="Proteomes" id="UP000004509">
    <property type="component" value="Unassembled WGS sequence"/>
</dbReference>
<dbReference type="eggNOG" id="COG3225">
    <property type="taxonomic scope" value="Bacteria"/>
</dbReference>
<organism evidence="2 3">
    <name type="scientific">Treponema vincentii ATCC 35580</name>
    <dbReference type="NCBI Taxonomy" id="596324"/>
    <lineage>
        <taxon>Bacteria</taxon>
        <taxon>Pseudomonadati</taxon>
        <taxon>Spirochaetota</taxon>
        <taxon>Spirochaetia</taxon>
        <taxon>Spirochaetales</taxon>
        <taxon>Treponemataceae</taxon>
        <taxon>Treponema</taxon>
    </lineage>
</organism>
<feature type="domain" description="DUF7088" evidence="1">
    <location>
        <begin position="42"/>
        <end position="140"/>
    </location>
</feature>
<name>C8PP73_9SPIR</name>
<dbReference type="STRING" id="596324.TREVI0001_1816"/>
<accession>C8PP73</accession>
<sequence length="323" mass="37106">MNIPPMRSVREYRIQAVLLAAIVLTAALLSQRIYVRLDMTKQHTYSLSSYTRSILNSLEGTVTVIWFRSYNIEGYLPSLQYVEDILAEYERASDGRCLVLYRDTEELSPQQLQQIGIVARQIERNSNNTQILQNLYSGLLCEYRGESRVVPFLSDIYTLEADIARFITEMNQDAQGRSADRPVYVALPDGGAEGEYKYVLPWLEYAGFVPIMLIKPYPELHPEIPLLVIGSSYFDADMLTAVDTFVNRHGSAAFFCVCQYCGYRRQLASNPETKRRTYRTACPLRIRRTAKPCYGSRQFPYDITDSRRRYLRAYQLSLLATGV</sequence>